<comment type="caution">
    <text evidence="4">The sequence shown here is derived from an EMBL/GenBank/DDBJ whole genome shotgun (WGS) entry which is preliminary data.</text>
</comment>
<dbReference type="InterPro" id="IPR050267">
    <property type="entry name" value="Anti-sigma-factor_SerPK"/>
</dbReference>
<dbReference type="PANTHER" id="PTHR35526:SF3">
    <property type="entry name" value="ANTI-SIGMA-F FACTOR RSBW"/>
    <property type="match status" value="1"/>
</dbReference>
<dbReference type="InterPro" id="IPR025847">
    <property type="entry name" value="MEDS_domain"/>
</dbReference>
<dbReference type="PANTHER" id="PTHR35526">
    <property type="entry name" value="ANTI-SIGMA-F FACTOR RSBW-RELATED"/>
    <property type="match status" value="1"/>
</dbReference>
<dbReference type="GO" id="GO:0016301">
    <property type="term" value="F:kinase activity"/>
    <property type="evidence" value="ECO:0007669"/>
    <property type="project" value="UniProtKB-KW"/>
</dbReference>
<dbReference type="InterPro" id="IPR047718">
    <property type="entry name" value="RsbA-like_anti_sig"/>
</dbReference>
<proteinExistence type="predicted"/>
<evidence type="ECO:0000259" key="3">
    <source>
        <dbReference type="Pfam" id="PF14417"/>
    </source>
</evidence>
<dbReference type="NCBIfam" id="NF041045">
    <property type="entry name" value="RsbA_anti_sig"/>
    <property type="match status" value="1"/>
</dbReference>
<dbReference type="SUPFAM" id="SSF55874">
    <property type="entry name" value="ATPase domain of HSP90 chaperone/DNA topoisomerase II/histidine kinase"/>
    <property type="match status" value="1"/>
</dbReference>
<reference evidence="5" key="1">
    <citation type="journal article" date="2019" name="Int. J. Syst. Evol. Microbiol.">
        <title>The Global Catalogue of Microorganisms (GCM) 10K type strain sequencing project: providing services to taxonomists for standard genome sequencing and annotation.</title>
        <authorList>
            <consortium name="The Broad Institute Genomics Platform"/>
            <consortium name="The Broad Institute Genome Sequencing Center for Infectious Disease"/>
            <person name="Wu L."/>
            <person name="Ma J."/>
        </authorList>
    </citation>
    <scope>NUCLEOTIDE SEQUENCE [LARGE SCALE GENOMIC DNA]</scope>
    <source>
        <strain evidence="5">JCM 17938</strain>
    </source>
</reference>
<keyword evidence="4" id="KW-0808">Transferase</keyword>
<dbReference type="CDD" id="cd16936">
    <property type="entry name" value="HATPase_RsbW-like"/>
    <property type="match status" value="1"/>
</dbReference>
<evidence type="ECO:0000259" key="2">
    <source>
        <dbReference type="Pfam" id="PF13581"/>
    </source>
</evidence>
<sequence length="308" mass="32886">MSAPALFSHPALLYHGEREYLAGTLPFVRSGLEVGEPVAIAVPGRRLALLRARLGAAAGLVRFVDMSVAGRNPGRIIPGVLRRFVDAYPGRRVRIIGEPIWRGRSVTEYPACAQHEALINVAFAGRAVTILCPYDAAELDRRTLADAALTHPVLIERGVERVSSDFDPEKVIEVYNDLGPEPVDTVALEFGADGLGEVRTFAMAEAALRGLGGDRLLDLELAVNELAANSIVHGGGGGTLRVWSRPGHVVCEVSDSGRLADPLAGRRPVGPDAHGGRGLLLVNQVADLVRISRTAEGTRVQAHFALDR</sequence>
<name>A0ABP8TW32_9ACTN</name>
<keyword evidence="1" id="KW-0723">Serine/threonine-protein kinase</keyword>
<dbReference type="Pfam" id="PF13581">
    <property type="entry name" value="HATPase_c_2"/>
    <property type="match status" value="1"/>
</dbReference>
<accession>A0ABP8TW32</accession>
<dbReference type="InterPro" id="IPR003594">
    <property type="entry name" value="HATPase_dom"/>
</dbReference>
<protein>
    <submittedName>
        <fullName evidence="4">Sensor histidine kinase</fullName>
    </submittedName>
</protein>
<evidence type="ECO:0000313" key="4">
    <source>
        <dbReference type="EMBL" id="GAA4616128.1"/>
    </source>
</evidence>
<dbReference type="InterPro" id="IPR036890">
    <property type="entry name" value="HATPase_C_sf"/>
</dbReference>
<feature type="domain" description="Histidine kinase/HSP90-like ATPase" evidence="2">
    <location>
        <begin position="195"/>
        <end position="302"/>
    </location>
</feature>
<keyword evidence="4" id="KW-0418">Kinase</keyword>
<gene>
    <name evidence="4" type="ORF">GCM10023195_71530</name>
</gene>
<evidence type="ECO:0000256" key="1">
    <source>
        <dbReference type="ARBA" id="ARBA00022527"/>
    </source>
</evidence>
<organism evidence="4 5">
    <name type="scientific">Actinoallomurus liliacearum</name>
    <dbReference type="NCBI Taxonomy" id="1080073"/>
    <lineage>
        <taxon>Bacteria</taxon>
        <taxon>Bacillati</taxon>
        <taxon>Actinomycetota</taxon>
        <taxon>Actinomycetes</taxon>
        <taxon>Streptosporangiales</taxon>
        <taxon>Thermomonosporaceae</taxon>
        <taxon>Actinoallomurus</taxon>
    </lineage>
</organism>
<feature type="domain" description="MEDS" evidence="3">
    <location>
        <begin position="9"/>
        <end position="152"/>
    </location>
</feature>
<keyword evidence="5" id="KW-1185">Reference proteome</keyword>
<dbReference type="Proteomes" id="UP001500212">
    <property type="component" value="Unassembled WGS sequence"/>
</dbReference>
<evidence type="ECO:0000313" key="5">
    <source>
        <dbReference type="Proteomes" id="UP001500212"/>
    </source>
</evidence>
<dbReference type="EMBL" id="BAABHJ010000032">
    <property type="protein sequence ID" value="GAA4616128.1"/>
    <property type="molecule type" value="Genomic_DNA"/>
</dbReference>
<dbReference type="RefSeq" id="WP_345364438.1">
    <property type="nucleotide sequence ID" value="NZ_BAABHJ010000032.1"/>
</dbReference>
<dbReference type="Pfam" id="PF14417">
    <property type="entry name" value="MEDS"/>
    <property type="match status" value="1"/>
</dbReference>
<dbReference type="Gene3D" id="3.30.565.10">
    <property type="entry name" value="Histidine kinase-like ATPase, C-terminal domain"/>
    <property type="match status" value="1"/>
</dbReference>